<sequence>MQIDQVLHYPTSLANVWDMFADEQFHRTRLTSAPVTVEDVEVRRTPHELEIAVQLTGDPEASPLPSSFLRFLPRGPIELTVREVWDLKTARGKTTIDTILPVRAQVESALTAVSADGAREEVERKLTGTLTIAVPLMGKSLESKAGQYLPQMLRAEEQAAQQYLQQN</sequence>
<name>A0ABU3IBN7_9ACTO</name>
<comment type="caution">
    <text evidence="1">The sequence shown here is derived from an EMBL/GenBank/DDBJ whole genome shotgun (WGS) entry which is preliminary data.</text>
</comment>
<dbReference type="Pfam" id="PF10698">
    <property type="entry name" value="DUF2505"/>
    <property type="match status" value="1"/>
</dbReference>
<dbReference type="RefSeq" id="WP_313273844.1">
    <property type="nucleotide sequence ID" value="NZ_JASXSX010000002.1"/>
</dbReference>
<dbReference type="Proteomes" id="UP001247542">
    <property type="component" value="Unassembled WGS sequence"/>
</dbReference>
<accession>A0ABU3IBN7</accession>
<protein>
    <submittedName>
        <fullName evidence="1">DUF2505 family protein</fullName>
    </submittedName>
</protein>
<gene>
    <name evidence="1" type="ORF">QS713_06905</name>
</gene>
<reference evidence="1 2" key="1">
    <citation type="submission" date="2023-06" db="EMBL/GenBank/DDBJ databases">
        <title>Draft genome sequence of Gleimia hominis type strain CCUG 57540T.</title>
        <authorList>
            <person name="Salva-Serra F."/>
            <person name="Cardew S."/>
            <person name="Jensie Markopoulos S."/>
            <person name="Ohlen M."/>
            <person name="Inganas E."/>
            <person name="Svensson-Stadler L."/>
            <person name="Moore E.R.B."/>
        </authorList>
    </citation>
    <scope>NUCLEOTIDE SEQUENCE [LARGE SCALE GENOMIC DNA]</scope>
    <source>
        <strain evidence="1 2">CCUG 57540</strain>
    </source>
</reference>
<keyword evidence="2" id="KW-1185">Reference proteome</keyword>
<dbReference type="InterPro" id="IPR019639">
    <property type="entry name" value="DUF2505"/>
</dbReference>
<dbReference type="EMBL" id="JASXSX010000002">
    <property type="protein sequence ID" value="MDT3767787.1"/>
    <property type="molecule type" value="Genomic_DNA"/>
</dbReference>
<organism evidence="1 2">
    <name type="scientific">Gleimia hominis</name>
    <dbReference type="NCBI Taxonomy" id="595468"/>
    <lineage>
        <taxon>Bacteria</taxon>
        <taxon>Bacillati</taxon>
        <taxon>Actinomycetota</taxon>
        <taxon>Actinomycetes</taxon>
        <taxon>Actinomycetales</taxon>
        <taxon>Actinomycetaceae</taxon>
        <taxon>Gleimia</taxon>
    </lineage>
</organism>
<evidence type="ECO:0000313" key="1">
    <source>
        <dbReference type="EMBL" id="MDT3767787.1"/>
    </source>
</evidence>
<evidence type="ECO:0000313" key="2">
    <source>
        <dbReference type="Proteomes" id="UP001247542"/>
    </source>
</evidence>
<proteinExistence type="predicted"/>